<evidence type="ECO:0000256" key="4">
    <source>
        <dbReference type="ARBA" id="ARBA00023242"/>
    </source>
</evidence>
<evidence type="ECO:0000256" key="8">
    <source>
        <dbReference type="SAM" id="MobiDB-lite"/>
    </source>
</evidence>
<evidence type="ECO:0000256" key="7">
    <source>
        <dbReference type="SAM" id="Coils"/>
    </source>
</evidence>
<dbReference type="InterPro" id="IPR001356">
    <property type="entry name" value="HD"/>
</dbReference>
<dbReference type="Gene3D" id="1.10.10.60">
    <property type="entry name" value="Homeodomain-like"/>
    <property type="match status" value="1"/>
</dbReference>
<dbReference type="PANTHER" id="PTHR15467:SF9">
    <property type="entry name" value="HOMEOBOX DOMAIN-CONTAINING PROTEIN"/>
    <property type="match status" value="1"/>
</dbReference>
<dbReference type="SUPFAM" id="SSF46689">
    <property type="entry name" value="Homeodomain-like"/>
    <property type="match status" value="1"/>
</dbReference>
<evidence type="ECO:0000256" key="1">
    <source>
        <dbReference type="ARBA" id="ARBA00004123"/>
    </source>
</evidence>
<evidence type="ECO:0000313" key="11">
    <source>
        <dbReference type="Proteomes" id="UP001291926"/>
    </source>
</evidence>
<keyword evidence="3 5" id="KW-0371">Homeobox</keyword>
<dbReference type="CDD" id="cd00086">
    <property type="entry name" value="homeodomain"/>
    <property type="match status" value="1"/>
</dbReference>
<name>A0ABR0DP72_9LAMI</name>
<evidence type="ECO:0000313" key="10">
    <source>
        <dbReference type="EMBL" id="KAK4490912.1"/>
    </source>
</evidence>
<dbReference type="SMART" id="SM00389">
    <property type="entry name" value="HOX"/>
    <property type="match status" value="1"/>
</dbReference>
<evidence type="ECO:0000256" key="6">
    <source>
        <dbReference type="RuleBase" id="RU000682"/>
    </source>
</evidence>
<sequence length="357" mass="40419">MASTSLRISITLRCSKEPFSVSHPSSTNYFRPIQHPSRAATLTFSSRRRRRDSDTTSITSKITNKKKVPDKKVEEADDIDEDAFEALFRQLDEDLKNDELNGNDDEDYEISEEELAKLERELAEAFEDDELVAAFGSIAGGDVENEDDDEDEEESDVIDNGEDELDVDDEEEEMPMKLKNWQLRRLAYALKKGRRKTSIKSLAAELCLDRAIVLKLLRDPPPNLVMLSAALPDKPVSAILEPVEKPIESAAPLETAVTHDDAIPEVERKVPVHVMQSNWSARKRLKKVQVETLEQVYRKTKRPTNAMISSIVHVTNLPRKKVVKWFEDKRSEEGVPDNRAPYQRSDAAAAPESVFTS</sequence>
<reference evidence="10 11" key="1">
    <citation type="journal article" date="2023" name="bioRxiv">
        <title>Genome report: Whole genome sequence and annotation of Penstemon davidsonii.</title>
        <authorList>
            <person name="Ostevik K.L."/>
            <person name="Alabady M."/>
            <person name="Zhang M."/>
            <person name="Rausher M.D."/>
        </authorList>
    </citation>
    <scope>NUCLEOTIDE SEQUENCE [LARGE SCALE GENOMIC DNA]</scope>
    <source>
        <strain evidence="10">DNT005</strain>
        <tissue evidence="10">Whole leaf</tissue>
    </source>
</reference>
<evidence type="ECO:0000256" key="5">
    <source>
        <dbReference type="PROSITE-ProRule" id="PRU00108"/>
    </source>
</evidence>
<keyword evidence="4 5" id="KW-0539">Nucleus</keyword>
<feature type="region of interest" description="Disordered" evidence="8">
    <location>
        <begin position="329"/>
        <end position="357"/>
    </location>
</feature>
<proteinExistence type="predicted"/>
<feature type="region of interest" description="Disordered" evidence="8">
    <location>
        <begin position="138"/>
        <end position="172"/>
    </location>
</feature>
<dbReference type="PANTHER" id="PTHR15467">
    <property type="entry name" value="ZINC-FINGERS AND HOMEOBOXES RELATED"/>
    <property type="match status" value="1"/>
</dbReference>
<feature type="domain" description="Homeobox" evidence="9">
    <location>
        <begin position="276"/>
        <end position="336"/>
    </location>
</feature>
<evidence type="ECO:0000256" key="3">
    <source>
        <dbReference type="ARBA" id="ARBA00023155"/>
    </source>
</evidence>
<dbReference type="PROSITE" id="PS50071">
    <property type="entry name" value="HOMEOBOX_2"/>
    <property type="match status" value="1"/>
</dbReference>
<dbReference type="Proteomes" id="UP001291926">
    <property type="component" value="Unassembled WGS sequence"/>
</dbReference>
<evidence type="ECO:0000256" key="2">
    <source>
        <dbReference type="ARBA" id="ARBA00023125"/>
    </source>
</evidence>
<dbReference type="Pfam" id="PF00046">
    <property type="entry name" value="Homeodomain"/>
    <property type="match status" value="1"/>
</dbReference>
<feature type="compositionally biased region" description="Acidic residues" evidence="8">
    <location>
        <begin position="143"/>
        <end position="172"/>
    </location>
</feature>
<accession>A0ABR0DP72</accession>
<keyword evidence="11" id="KW-1185">Reference proteome</keyword>
<feature type="DNA-binding region" description="Homeobox" evidence="5">
    <location>
        <begin position="278"/>
        <end position="337"/>
    </location>
</feature>
<evidence type="ECO:0000259" key="9">
    <source>
        <dbReference type="PROSITE" id="PS50071"/>
    </source>
</evidence>
<feature type="coiled-coil region" evidence="7">
    <location>
        <begin position="101"/>
        <end position="128"/>
    </location>
</feature>
<keyword evidence="7" id="KW-0175">Coiled coil</keyword>
<comment type="caution">
    <text evidence="10">The sequence shown here is derived from an EMBL/GenBank/DDBJ whole genome shotgun (WGS) entry which is preliminary data.</text>
</comment>
<dbReference type="EMBL" id="JAYDYQ010001087">
    <property type="protein sequence ID" value="KAK4490912.1"/>
    <property type="molecule type" value="Genomic_DNA"/>
</dbReference>
<gene>
    <name evidence="10" type="ORF">RD792_001630</name>
</gene>
<feature type="region of interest" description="Disordered" evidence="8">
    <location>
        <begin position="41"/>
        <end position="79"/>
    </location>
</feature>
<dbReference type="InterPro" id="IPR009057">
    <property type="entry name" value="Homeodomain-like_sf"/>
</dbReference>
<keyword evidence="2 5" id="KW-0238">DNA-binding</keyword>
<comment type="subcellular location">
    <subcellularLocation>
        <location evidence="1 5 6">Nucleus</location>
    </subcellularLocation>
</comment>
<protein>
    <recommendedName>
        <fullName evidence="9">Homeobox domain-containing protein</fullName>
    </recommendedName>
</protein>
<organism evidence="10 11">
    <name type="scientific">Penstemon davidsonii</name>
    <dbReference type="NCBI Taxonomy" id="160366"/>
    <lineage>
        <taxon>Eukaryota</taxon>
        <taxon>Viridiplantae</taxon>
        <taxon>Streptophyta</taxon>
        <taxon>Embryophyta</taxon>
        <taxon>Tracheophyta</taxon>
        <taxon>Spermatophyta</taxon>
        <taxon>Magnoliopsida</taxon>
        <taxon>eudicotyledons</taxon>
        <taxon>Gunneridae</taxon>
        <taxon>Pentapetalae</taxon>
        <taxon>asterids</taxon>
        <taxon>lamiids</taxon>
        <taxon>Lamiales</taxon>
        <taxon>Plantaginaceae</taxon>
        <taxon>Cheloneae</taxon>
        <taxon>Penstemon</taxon>
    </lineage>
</organism>